<evidence type="ECO:0000313" key="8">
    <source>
        <dbReference type="EMBL" id="KER20120.1"/>
    </source>
</evidence>
<dbReference type="PROSITE" id="PS00486">
    <property type="entry name" value="DNA_MISMATCH_REPAIR_2"/>
    <property type="match status" value="1"/>
</dbReference>
<dbReference type="GO" id="GO:0140664">
    <property type="term" value="F:ATP-dependent DNA damage sensor activity"/>
    <property type="evidence" value="ECO:0007669"/>
    <property type="project" value="InterPro"/>
</dbReference>
<dbReference type="EMBL" id="KL597089">
    <property type="protein sequence ID" value="KER20120.1"/>
    <property type="molecule type" value="Genomic_DNA"/>
</dbReference>
<dbReference type="InterPro" id="IPR036187">
    <property type="entry name" value="DNA_mismatch_repair_MutS_sf"/>
</dbReference>
<dbReference type="FunFam" id="1.10.1420.10:FF:000005">
    <property type="entry name" value="DNA mismatch repair protein"/>
    <property type="match status" value="1"/>
</dbReference>
<dbReference type="SMART" id="SM00534">
    <property type="entry name" value="MUTSac"/>
    <property type="match status" value="1"/>
</dbReference>
<evidence type="ECO:0000256" key="6">
    <source>
        <dbReference type="PIRNR" id="PIRNR037677"/>
    </source>
</evidence>
<sequence length="1179" mass="130803">MQRSLLNFFSRASKTSLQTLDQVPNEVNVTESAIQPMGCGQVDFEEDLPMKFSRSGRKRSIIESSDEEDSSCVVNTASKENFKPSFNRNKESRLSGFSCSSPKLPRTSITSDSDTLSRSLNETIGDNTVEASDVNGSFIDEESVPWEHLKLPFLKKENLMDSARRKPNHPDYDPRTLFVPGDFLAKQSPGMRQWWELKSKYADAILFFKVGKFYEMYHMDAAVGVEHLGLVYMKGSFAHCGFPEIAFSRMSEQLVKKGYKVARVEQTESVDAMTERTRGRPGSEKVVKREVCQLSTPGTCTTSMRTELSYSSNPALSDSEDGAVSTEALDTAPESFLLAIGEETSNESSEHVFGVALLNATNGTILMGQFCDDRHCGRLRTLISHYFPSQILVEKGSVGHSIKLLLKTCLSGVPIEYLTRGKQFWSAKETIIELETAGYFSSAEQGKQQCNSDSRRDPLFPGKENWPGTLVRMLSEDDPLGRSVKADYDLAMSCLGAIIYYLRYCLIDRQVMSLGLIDLYIPPDCLQIATTTGSGQVFYSKQTSLVLDSITLANLDILHNSVTGTREGTLLERLDTCCTPFGRRLLRQWLTAPPCNPKLIRARQDAVDNLIDIGGQLNSIKLSLRRLPDFERLLTKIHLVGSKKNEKNHPDARAILFEEVQYSRRNIVDFLATLHGFEVACEIITQLGALSLCAPLLRALTKLEADGGQFPDLRPKIAFFLNAFDAEKAKRDGRITPEPGVDEDYDEAVGEIQTINSELENYLIACGKLLGIRLAYWGTGRNRFQLEVPDCAVSRVPRDWQLVSQRKGVKRYRTDETTELLGRLTAAEDRKDASLRNILQTIFASFSDHFTLWHSAMRCLAEFDCLLALANYSSNASDVTCRPEFIDLKNDSQQPFLEIVDGLHPCLINTFSGGDLIPNDTRLGIIDSNDPGNVPLTLLVTGPNMGGKSTLMRQTALLVILAHLGCRIPASFCRLTPVDRVFSRLGASDRLLAGESTFMVELAETAAILRHCTLHSLVLMDELGRGTSTHDGAALASAVLHYLANPRADQLIGQGPRTLFSTHYHSLVDEVALSGQQSEVARIGLGHMACMVEEQSEAEAGLENITFLYKFIPGACPKSYGFNAARLAHLPDEVIQLGLAKAKEFERTSATFACLRKLLSGTMSWADAVDWKKKLHGFD</sequence>
<dbReference type="Pfam" id="PF05192">
    <property type="entry name" value="MutS_III"/>
    <property type="match status" value="1"/>
</dbReference>
<dbReference type="GO" id="GO:0005524">
    <property type="term" value="F:ATP binding"/>
    <property type="evidence" value="ECO:0007669"/>
    <property type="project" value="UniProtKB-UniRule"/>
</dbReference>
<dbReference type="InterPro" id="IPR007696">
    <property type="entry name" value="DNA_mismatch_repair_MutS_core"/>
</dbReference>
<dbReference type="GeneID" id="20325423"/>
<dbReference type="RefSeq" id="XP_009176126.1">
    <property type="nucleotide sequence ID" value="XM_009177862.1"/>
</dbReference>
<reference evidence="8 9" key="1">
    <citation type="submission" date="2013-11" db="EMBL/GenBank/DDBJ databases">
        <title>Opisthorchis viverrini - life in the bile duct.</title>
        <authorList>
            <person name="Young N.D."/>
            <person name="Nagarajan N."/>
            <person name="Lin S.J."/>
            <person name="Korhonen P.K."/>
            <person name="Jex A.R."/>
            <person name="Hall R.S."/>
            <person name="Safavi-Hemami H."/>
            <person name="Kaewkong W."/>
            <person name="Bertrand D."/>
            <person name="Gao S."/>
            <person name="Seet Q."/>
            <person name="Wongkham S."/>
            <person name="Teh B.T."/>
            <person name="Wongkham C."/>
            <person name="Intapan P.M."/>
            <person name="Maleewong W."/>
            <person name="Yang X."/>
            <person name="Hu M."/>
            <person name="Wang Z."/>
            <person name="Hofmann A."/>
            <person name="Sternberg P.W."/>
            <person name="Tan P."/>
            <person name="Wang J."/>
            <person name="Gasser R.B."/>
        </authorList>
    </citation>
    <scope>NUCLEOTIDE SEQUENCE [LARGE SCALE GENOMIC DNA]</scope>
</reference>
<proteinExistence type="inferred from homology"/>
<evidence type="ECO:0000256" key="3">
    <source>
        <dbReference type="ARBA" id="ARBA00022763"/>
    </source>
</evidence>
<evidence type="ECO:0000259" key="7">
    <source>
        <dbReference type="PROSITE" id="PS00486"/>
    </source>
</evidence>
<dbReference type="CTD" id="20325423"/>
<name>A0A074ZA56_OPIVI</name>
<dbReference type="GO" id="GO:0032301">
    <property type="term" value="C:MutSalpha complex"/>
    <property type="evidence" value="ECO:0007669"/>
    <property type="project" value="TreeGrafter"/>
</dbReference>
<dbReference type="PIRSF" id="PIRSF037677">
    <property type="entry name" value="DNA_mis_repair_Msh6"/>
    <property type="match status" value="1"/>
</dbReference>
<dbReference type="Gene3D" id="3.40.1170.10">
    <property type="entry name" value="DNA repair protein MutS, domain I"/>
    <property type="match status" value="1"/>
</dbReference>
<dbReference type="InterPro" id="IPR017261">
    <property type="entry name" value="DNA_mismatch_repair_MutS/MSH"/>
</dbReference>
<dbReference type="FunFam" id="3.40.1170.10:FF:000002">
    <property type="entry name" value="DNA mismatch repair protein"/>
    <property type="match status" value="1"/>
</dbReference>
<evidence type="ECO:0000256" key="2">
    <source>
        <dbReference type="ARBA" id="ARBA00022741"/>
    </source>
</evidence>
<dbReference type="AlphaFoldDB" id="A0A074ZA56"/>
<dbReference type="SUPFAM" id="SSF52540">
    <property type="entry name" value="P-loop containing nucleoside triphosphate hydrolases"/>
    <property type="match status" value="1"/>
</dbReference>
<dbReference type="GO" id="GO:0030983">
    <property type="term" value="F:mismatched DNA binding"/>
    <property type="evidence" value="ECO:0007669"/>
    <property type="project" value="UniProtKB-UniRule"/>
</dbReference>
<keyword evidence="2 6" id="KW-0547">Nucleotide-binding</keyword>
<dbReference type="KEGG" id="ovi:T265_11255"/>
<dbReference type="PANTHER" id="PTHR11361:SF148">
    <property type="entry name" value="DNA MISMATCH REPAIR PROTEIN MSH6"/>
    <property type="match status" value="1"/>
</dbReference>
<evidence type="ECO:0000256" key="1">
    <source>
        <dbReference type="ARBA" id="ARBA00006271"/>
    </source>
</evidence>
<dbReference type="InterPro" id="IPR027417">
    <property type="entry name" value="P-loop_NTPase"/>
</dbReference>
<keyword evidence="3 6" id="KW-0227">DNA damage</keyword>
<dbReference type="Gene3D" id="3.30.420.110">
    <property type="entry name" value="MutS, connector domain"/>
    <property type="match status" value="1"/>
</dbReference>
<dbReference type="GO" id="GO:0006298">
    <property type="term" value="P:mismatch repair"/>
    <property type="evidence" value="ECO:0007669"/>
    <property type="project" value="InterPro"/>
</dbReference>
<dbReference type="Pfam" id="PF00488">
    <property type="entry name" value="MutS_V"/>
    <property type="match status" value="1"/>
</dbReference>
<dbReference type="InterPro" id="IPR007695">
    <property type="entry name" value="DNA_mismatch_repair_MutS-lik_N"/>
</dbReference>
<keyword evidence="5 6" id="KW-0238">DNA-binding</keyword>
<evidence type="ECO:0000313" key="9">
    <source>
        <dbReference type="Proteomes" id="UP000054324"/>
    </source>
</evidence>
<dbReference type="Pfam" id="PF05190">
    <property type="entry name" value="MutS_IV"/>
    <property type="match status" value="1"/>
</dbReference>
<dbReference type="Gene3D" id="1.10.1420.10">
    <property type="match status" value="2"/>
</dbReference>
<organism evidence="8 9">
    <name type="scientific">Opisthorchis viverrini</name>
    <name type="common">Southeast Asian liver fluke</name>
    <dbReference type="NCBI Taxonomy" id="6198"/>
    <lineage>
        <taxon>Eukaryota</taxon>
        <taxon>Metazoa</taxon>
        <taxon>Spiralia</taxon>
        <taxon>Lophotrochozoa</taxon>
        <taxon>Platyhelminthes</taxon>
        <taxon>Trematoda</taxon>
        <taxon>Digenea</taxon>
        <taxon>Opisthorchiida</taxon>
        <taxon>Opisthorchiata</taxon>
        <taxon>Opisthorchiidae</taxon>
        <taxon>Opisthorchis</taxon>
    </lineage>
</organism>
<dbReference type="SMART" id="SM00533">
    <property type="entry name" value="MUTSd"/>
    <property type="match status" value="1"/>
</dbReference>
<dbReference type="InterPro" id="IPR045076">
    <property type="entry name" value="MutS"/>
</dbReference>
<comment type="function">
    <text evidence="6">Component of the post-replicative DNA mismatch repair system (MMR).</text>
</comment>
<gene>
    <name evidence="8" type="ORF">T265_11255</name>
</gene>
<evidence type="ECO:0000256" key="4">
    <source>
        <dbReference type="ARBA" id="ARBA00022840"/>
    </source>
</evidence>
<dbReference type="Gene3D" id="3.40.50.300">
    <property type="entry name" value="P-loop containing nucleotide triphosphate hydrolases"/>
    <property type="match status" value="1"/>
</dbReference>
<dbReference type="InterPro" id="IPR007861">
    <property type="entry name" value="DNA_mismatch_repair_MutS_clamp"/>
</dbReference>
<dbReference type="InterPro" id="IPR036678">
    <property type="entry name" value="MutS_con_dom_sf"/>
</dbReference>
<accession>A0A074ZA56</accession>
<keyword evidence="9" id="KW-1185">Reference proteome</keyword>
<evidence type="ECO:0000256" key="5">
    <source>
        <dbReference type="ARBA" id="ARBA00023125"/>
    </source>
</evidence>
<dbReference type="Proteomes" id="UP000054324">
    <property type="component" value="Unassembled WGS sequence"/>
</dbReference>
<comment type="similarity">
    <text evidence="1 6">Belongs to the DNA mismatch repair MutS family.</text>
</comment>
<dbReference type="STRING" id="6198.A0A074ZA56"/>
<protein>
    <recommendedName>
        <fullName evidence="6">DNA mismatch repair protein</fullName>
    </recommendedName>
</protein>
<dbReference type="SUPFAM" id="SSF48334">
    <property type="entry name" value="DNA repair protein MutS, domain III"/>
    <property type="match status" value="1"/>
</dbReference>
<dbReference type="OrthoDB" id="10252754at2759"/>
<keyword evidence="6" id="KW-0234">DNA repair</keyword>
<dbReference type="InterPro" id="IPR000432">
    <property type="entry name" value="DNA_mismatch_repair_MutS_C"/>
</dbReference>
<feature type="domain" description="DNA mismatch repair proteins mutS family" evidence="7">
    <location>
        <begin position="1016"/>
        <end position="1032"/>
    </location>
</feature>
<dbReference type="InterPro" id="IPR016151">
    <property type="entry name" value="DNA_mismatch_repair_MutS_N"/>
</dbReference>
<dbReference type="Pfam" id="PF01624">
    <property type="entry name" value="MutS_I"/>
    <property type="match status" value="1"/>
</dbReference>
<dbReference type="PANTHER" id="PTHR11361">
    <property type="entry name" value="DNA MISMATCH REPAIR PROTEIN MUTS FAMILY MEMBER"/>
    <property type="match status" value="1"/>
</dbReference>
<keyword evidence="4 6" id="KW-0067">ATP-binding</keyword>
<dbReference type="SUPFAM" id="SSF55271">
    <property type="entry name" value="DNA repair protein MutS, domain I"/>
    <property type="match status" value="1"/>
</dbReference>